<dbReference type="AlphaFoldDB" id="A0A852SR98"/>
<name>A0A852SR98_9MICO</name>
<dbReference type="PANTHER" id="PTHR23427:SF2">
    <property type="entry name" value="SURFEIT LOCUS PROTEIN 1"/>
    <property type="match status" value="1"/>
</dbReference>
<evidence type="ECO:0000313" key="9">
    <source>
        <dbReference type="Proteomes" id="UP000549913"/>
    </source>
</evidence>
<feature type="transmembrane region" description="Helical" evidence="6">
    <location>
        <begin position="217"/>
        <end position="236"/>
    </location>
</feature>
<feature type="compositionally biased region" description="Basic and acidic residues" evidence="7">
    <location>
        <begin position="275"/>
        <end position="305"/>
    </location>
</feature>
<keyword evidence="5 6" id="KW-0472">Membrane</keyword>
<gene>
    <name evidence="8" type="ORF">BJ984_002557</name>
</gene>
<dbReference type="CDD" id="cd06662">
    <property type="entry name" value="SURF1"/>
    <property type="match status" value="1"/>
</dbReference>
<evidence type="ECO:0000256" key="7">
    <source>
        <dbReference type="SAM" id="MobiDB-lite"/>
    </source>
</evidence>
<keyword evidence="9" id="KW-1185">Reference proteome</keyword>
<keyword evidence="6" id="KW-1003">Cell membrane</keyword>
<reference evidence="8 9" key="1">
    <citation type="submission" date="2020-07" db="EMBL/GenBank/DDBJ databases">
        <title>Sequencing the genomes of 1000 actinobacteria strains.</title>
        <authorList>
            <person name="Klenk H.-P."/>
        </authorList>
    </citation>
    <scope>NUCLEOTIDE SEQUENCE [LARGE SCALE GENOMIC DNA]</scope>
    <source>
        <strain evidence="8 9">DSM 26474</strain>
    </source>
</reference>
<dbReference type="InterPro" id="IPR045214">
    <property type="entry name" value="Surf1/Surf4"/>
</dbReference>
<feature type="compositionally biased region" description="Basic and acidic residues" evidence="7">
    <location>
        <begin position="244"/>
        <end position="268"/>
    </location>
</feature>
<evidence type="ECO:0000256" key="2">
    <source>
        <dbReference type="ARBA" id="ARBA00007165"/>
    </source>
</evidence>
<evidence type="ECO:0000313" key="8">
    <source>
        <dbReference type="EMBL" id="NYD71399.1"/>
    </source>
</evidence>
<keyword evidence="3 6" id="KW-0812">Transmembrane</keyword>
<comment type="similarity">
    <text evidence="2 6">Belongs to the SURF1 family.</text>
</comment>
<evidence type="ECO:0000256" key="3">
    <source>
        <dbReference type="ARBA" id="ARBA00022692"/>
    </source>
</evidence>
<dbReference type="RefSeq" id="WP_179548364.1">
    <property type="nucleotide sequence ID" value="NZ_BSEW01000002.1"/>
</dbReference>
<keyword evidence="4 6" id="KW-1133">Transmembrane helix</keyword>
<protein>
    <recommendedName>
        <fullName evidence="6">SURF1-like protein</fullName>
    </recommendedName>
</protein>
<proteinExistence type="inferred from homology"/>
<dbReference type="GO" id="GO:0005886">
    <property type="term" value="C:plasma membrane"/>
    <property type="evidence" value="ECO:0007669"/>
    <property type="project" value="UniProtKB-SubCell"/>
</dbReference>
<comment type="caution">
    <text evidence="8">The sequence shown here is derived from an EMBL/GenBank/DDBJ whole genome shotgun (WGS) entry which is preliminary data.</text>
</comment>
<evidence type="ECO:0000256" key="6">
    <source>
        <dbReference type="RuleBase" id="RU363076"/>
    </source>
</evidence>
<dbReference type="PANTHER" id="PTHR23427">
    <property type="entry name" value="SURFEIT LOCUS PROTEIN"/>
    <property type="match status" value="1"/>
</dbReference>
<dbReference type="Proteomes" id="UP000549913">
    <property type="component" value="Unassembled WGS sequence"/>
</dbReference>
<evidence type="ECO:0000256" key="1">
    <source>
        <dbReference type="ARBA" id="ARBA00004370"/>
    </source>
</evidence>
<dbReference type="Pfam" id="PF02104">
    <property type="entry name" value="SURF1"/>
    <property type="match status" value="1"/>
</dbReference>
<dbReference type="EMBL" id="JACCBM010000001">
    <property type="protein sequence ID" value="NYD71399.1"/>
    <property type="molecule type" value="Genomic_DNA"/>
</dbReference>
<organism evidence="8 9">
    <name type="scientific">Herbiconiux flava</name>
    <dbReference type="NCBI Taxonomy" id="881268"/>
    <lineage>
        <taxon>Bacteria</taxon>
        <taxon>Bacillati</taxon>
        <taxon>Actinomycetota</taxon>
        <taxon>Actinomycetes</taxon>
        <taxon>Micrococcales</taxon>
        <taxon>Microbacteriaceae</taxon>
        <taxon>Herbiconiux</taxon>
    </lineage>
</organism>
<evidence type="ECO:0000256" key="5">
    <source>
        <dbReference type="ARBA" id="ARBA00023136"/>
    </source>
</evidence>
<sequence length="305" mass="33528">MTGWHFLLSRRWAGYLALTVVFALVCVMLAMWQLARRDEAVAEINRVETNFDASPTPLTSVLPELDSYDASEEWLTVSMTGEYLVDDQLLVRNRPLGGDVGFDVLVPLRLANGDVFVVDRGWVPTGQTQDVPDVVPAAPTGTVTVVARLKAGEPELAGRGAVPGQIATIELPRIADEVGLPTYTGAYGLMASEDPAPASRPMAMPKPTPDEGAHLSYTFQWFCFGLLGFVGLGYIVRQEFRRLNEDDPEEQERAAERERRRAAKRSDADVEDEILDSRAGAESDDPVDRHRDASADEAALRRSNN</sequence>
<accession>A0A852SR98</accession>
<comment type="subcellular location">
    <subcellularLocation>
        <location evidence="6">Cell membrane</location>
        <topology evidence="6">Multi-pass membrane protein</topology>
    </subcellularLocation>
    <subcellularLocation>
        <location evidence="1">Membrane</location>
    </subcellularLocation>
</comment>
<feature type="region of interest" description="Disordered" evidence="7">
    <location>
        <begin position="244"/>
        <end position="305"/>
    </location>
</feature>
<dbReference type="InterPro" id="IPR002994">
    <property type="entry name" value="Surf1/Shy1"/>
</dbReference>
<evidence type="ECO:0000256" key="4">
    <source>
        <dbReference type="ARBA" id="ARBA00022989"/>
    </source>
</evidence>
<dbReference type="PROSITE" id="PS50895">
    <property type="entry name" value="SURF1"/>
    <property type="match status" value="1"/>
</dbReference>
<feature type="transmembrane region" description="Helical" evidence="6">
    <location>
        <begin position="12"/>
        <end position="35"/>
    </location>
</feature>